<dbReference type="PANTHER" id="PTHR31126">
    <property type="entry name" value="TYROSINE-PROTEIN PHOSPHATASE"/>
    <property type="match status" value="1"/>
</dbReference>
<sequence>MEMDANGNISKSKDEEVDEEEEVEYGYLQVAQVSHSRLLIPPLNFSLVNKGVYRSGYPNKRNFAFLETIGIRTFICLATEAPAHLSIANDNLEFIKKRNMKRIEIPVEGQKEPFTITPEKSVREALRHILDVRNHPLLIHCDKGKHRTGCVIGCLRKLEGWALTSIYREYEMFTKNSARILDFQLIEMFSMPLELLDKEKLPSFLKPTKFC</sequence>
<comment type="catalytic activity">
    <reaction evidence="7">
        <text>3,5-bis(diphospho)-1D-myo-inositol 1,2,4,6-tetrakisphosphate + H2O = 3-diphospho-1D-myo-inositol 1,2,4,5,6-pentakisphosphate + phosphate + 2 H(+)</text>
        <dbReference type="Rhea" id="RHEA:56312"/>
        <dbReference type="ChEBI" id="CHEBI:15377"/>
        <dbReference type="ChEBI" id="CHEBI:15378"/>
        <dbReference type="ChEBI" id="CHEBI:43474"/>
        <dbReference type="ChEBI" id="CHEBI:140372"/>
        <dbReference type="ChEBI" id="CHEBI:140374"/>
        <dbReference type="EC" id="3.6.1.52"/>
    </reaction>
    <physiologicalReaction direction="left-to-right" evidence="7">
        <dbReference type="Rhea" id="RHEA:56313"/>
    </physiologicalReaction>
</comment>
<dbReference type="PRINTS" id="PR01911">
    <property type="entry name" value="PFDSPHPHTASE"/>
</dbReference>
<dbReference type="EMBL" id="HBIN01022150">
    <property type="protein sequence ID" value="CAE0447026.1"/>
    <property type="molecule type" value="Transcribed_RNA"/>
</dbReference>
<keyword evidence="3" id="KW-0963">Cytoplasm</keyword>
<dbReference type="GO" id="GO:0016791">
    <property type="term" value="F:phosphatase activity"/>
    <property type="evidence" value="ECO:0007669"/>
    <property type="project" value="InterPro"/>
</dbReference>
<dbReference type="InterPro" id="IPR004861">
    <property type="entry name" value="Siw14-like"/>
</dbReference>
<dbReference type="EC" id="3.6.1.52" evidence="2"/>
<evidence type="ECO:0000313" key="11">
    <source>
        <dbReference type="EMBL" id="CAE0447026.1"/>
    </source>
</evidence>
<dbReference type="PROSITE" id="PS00383">
    <property type="entry name" value="TYR_PHOSPHATASE_1"/>
    <property type="match status" value="1"/>
</dbReference>
<evidence type="ECO:0000256" key="9">
    <source>
        <dbReference type="ARBA" id="ARBA00048424"/>
    </source>
</evidence>
<dbReference type="AlphaFoldDB" id="A0A7S3PQ68"/>
<organism evidence="11">
    <name type="scientific">Aplanochytrium stocchinoi</name>
    <dbReference type="NCBI Taxonomy" id="215587"/>
    <lineage>
        <taxon>Eukaryota</taxon>
        <taxon>Sar</taxon>
        <taxon>Stramenopiles</taxon>
        <taxon>Bigyra</taxon>
        <taxon>Labyrinthulomycetes</taxon>
        <taxon>Thraustochytrida</taxon>
        <taxon>Thraustochytriidae</taxon>
        <taxon>Aplanochytrium</taxon>
    </lineage>
</organism>
<dbReference type="InterPro" id="IPR029021">
    <property type="entry name" value="Prot-tyrosine_phosphatase-like"/>
</dbReference>
<comment type="catalytic activity">
    <reaction evidence="9">
        <text>6-diphospho-1D-myo-inositol pentakisphosphate + H2O = 1D-myo-inositol hexakisphosphate + phosphate + H(+)</text>
        <dbReference type="Rhea" id="RHEA:79703"/>
        <dbReference type="ChEBI" id="CHEBI:15377"/>
        <dbReference type="ChEBI" id="CHEBI:15378"/>
        <dbReference type="ChEBI" id="CHEBI:43474"/>
        <dbReference type="ChEBI" id="CHEBI:58130"/>
        <dbReference type="ChEBI" id="CHEBI:230534"/>
        <dbReference type="EC" id="3.6.1.52"/>
    </reaction>
    <physiologicalReaction direction="left-to-right" evidence="9">
        <dbReference type="Rhea" id="RHEA:79704"/>
    </physiologicalReaction>
</comment>
<evidence type="ECO:0000256" key="6">
    <source>
        <dbReference type="ARBA" id="ARBA00047342"/>
    </source>
</evidence>
<protein>
    <recommendedName>
        <fullName evidence="2">diphosphoinositol-polyphosphate diphosphatase</fullName>
        <ecNumber evidence="2">3.6.1.52</ecNumber>
    </recommendedName>
</protein>
<evidence type="ECO:0000256" key="2">
    <source>
        <dbReference type="ARBA" id="ARBA00012527"/>
    </source>
</evidence>
<dbReference type="InterPro" id="IPR020428">
    <property type="entry name" value="PFA-DSPs"/>
</dbReference>
<dbReference type="Pfam" id="PF03162">
    <property type="entry name" value="Y_phosphatase2"/>
    <property type="match status" value="1"/>
</dbReference>
<reference evidence="11" key="1">
    <citation type="submission" date="2021-01" db="EMBL/GenBank/DDBJ databases">
        <authorList>
            <person name="Corre E."/>
            <person name="Pelletier E."/>
            <person name="Niang G."/>
            <person name="Scheremetjew M."/>
            <person name="Finn R."/>
            <person name="Kale V."/>
            <person name="Holt S."/>
            <person name="Cochrane G."/>
            <person name="Meng A."/>
            <person name="Brown T."/>
            <person name="Cohen L."/>
        </authorList>
    </citation>
    <scope>NUCLEOTIDE SEQUENCE</scope>
    <source>
        <strain evidence="11">GSBS06</strain>
    </source>
</reference>
<evidence type="ECO:0000256" key="5">
    <source>
        <dbReference type="ARBA" id="ARBA00044949"/>
    </source>
</evidence>
<dbReference type="GO" id="GO:0005737">
    <property type="term" value="C:cytoplasm"/>
    <property type="evidence" value="ECO:0007669"/>
    <property type="project" value="UniProtKB-SubCell"/>
</dbReference>
<evidence type="ECO:0000256" key="7">
    <source>
        <dbReference type="ARBA" id="ARBA00047562"/>
    </source>
</evidence>
<dbReference type="Gene3D" id="3.90.190.10">
    <property type="entry name" value="Protein tyrosine phosphatase superfamily"/>
    <property type="match status" value="1"/>
</dbReference>
<dbReference type="InterPro" id="IPR020422">
    <property type="entry name" value="TYR_PHOSPHATASE_DUAL_dom"/>
</dbReference>
<evidence type="ECO:0000256" key="4">
    <source>
        <dbReference type="ARBA" id="ARBA00022801"/>
    </source>
</evidence>
<proteinExistence type="inferred from homology"/>
<accession>A0A7S3PQ68</accession>
<dbReference type="PROSITE" id="PS50054">
    <property type="entry name" value="TYR_PHOSPHATASE_DUAL"/>
    <property type="match status" value="1"/>
</dbReference>
<feature type="domain" description="Tyrosine-protein phosphatase" evidence="10">
    <location>
        <begin position="44"/>
        <end position="204"/>
    </location>
</feature>
<evidence type="ECO:0000256" key="3">
    <source>
        <dbReference type="ARBA" id="ARBA00022490"/>
    </source>
</evidence>
<keyword evidence="4" id="KW-0378">Hydrolase</keyword>
<dbReference type="GO" id="GO:0008486">
    <property type="term" value="F:diphosphoinositol-polyphosphate diphosphatase activity"/>
    <property type="evidence" value="ECO:0007669"/>
    <property type="project" value="UniProtKB-EC"/>
</dbReference>
<evidence type="ECO:0000256" key="8">
    <source>
        <dbReference type="ARBA" id="ARBA00047927"/>
    </source>
</evidence>
<dbReference type="PANTHER" id="PTHR31126:SF48">
    <property type="entry name" value="INOSITOL PHOSPHATASE SIW14"/>
    <property type="match status" value="1"/>
</dbReference>
<dbReference type="SUPFAM" id="SSF52799">
    <property type="entry name" value="(Phosphotyrosine protein) phosphatases II"/>
    <property type="match status" value="1"/>
</dbReference>
<evidence type="ECO:0000259" key="10">
    <source>
        <dbReference type="PROSITE" id="PS50054"/>
    </source>
</evidence>
<dbReference type="FunFam" id="3.90.190.10:FF:000035">
    <property type="entry name" value="Tyrosine phosphatase, putative"/>
    <property type="match status" value="1"/>
</dbReference>
<comment type="catalytic activity">
    <reaction evidence="6">
        <text>5-diphospho-1D-myo-inositol 1,2,3,4,6-pentakisphosphate + H2O = 1D-myo-inositol hexakisphosphate + phosphate + H(+)</text>
        <dbReference type="Rhea" id="RHEA:22384"/>
        <dbReference type="ChEBI" id="CHEBI:15377"/>
        <dbReference type="ChEBI" id="CHEBI:15378"/>
        <dbReference type="ChEBI" id="CHEBI:43474"/>
        <dbReference type="ChEBI" id="CHEBI:58130"/>
        <dbReference type="ChEBI" id="CHEBI:58628"/>
        <dbReference type="EC" id="3.6.1.52"/>
    </reaction>
    <physiologicalReaction direction="left-to-right" evidence="6">
        <dbReference type="Rhea" id="RHEA:22385"/>
    </physiologicalReaction>
</comment>
<comment type="similarity">
    <text evidence="5">Belongs to the protein-tyrosine phosphatase family. Atypical dual-specificity phosphatase Siw14-like subfamily.</text>
</comment>
<comment type="catalytic activity">
    <reaction evidence="8">
        <text>1,5-bis(diphospho)-1D-myo-inositol 2,3,4,6-tetrakisphosphate + H2O = 1-diphospho-1D-myo-inositol 2,3,4,5,6-pentakisphosphate + phosphate + 2 H(+)</text>
        <dbReference type="Rhea" id="RHEA:79699"/>
        <dbReference type="ChEBI" id="CHEBI:15377"/>
        <dbReference type="ChEBI" id="CHEBI:15378"/>
        <dbReference type="ChEBI" id="CHEBI:43474"/>
        <dbReference type="ChEBI" id="CHEBI:74946"/>
        <dbReference type="ChEBI" id="CHEBI:77983"/>
        <dbReference type="EC" id="3.6.1.52"/>
    </reaction>
    <physiologicalReaction direction="left-to-right" evidence="8">
        <dbReference type="Rhea" id="RHEA:79700"/>
    </physiologicalReaction>
</comment>
<gene>
    <name evidence="11" type="ORF">ASTO00021_LOCUS17012</name>
</gene>
<evidence type="ECO:0000256" key="1">
    <source>
        <dbReference type="ARBA" id="ARBA00004496"/>
    </source>
</evidence>
<dbReference type="InterPro" id="IPR016130">
    <property type="entry name" value="Tyr_Pase_AS"/>
</dbReference>
<name>A0A7S3PQ68_9STRA</name>
<comment type="subcellular location">
    <subcellularLocation>
        <location evidence="1">Cytoplasm</location>
    </subcellularLocation>
</comment>